<dbReference type="PROSITE" id="PS01124">
    <property type="entry name" value="HTH_ARAC_FAMILY_2"/>
    <property type="match status" value="1"/>
</dbReference>
<reference evidence="6" key="1">
    <citation type="submission" date="2016-10" db="EMBL/GenBank/DDBJ databases">
        <authorList>
            <person name="Varghese N."/>
            <person name="Submissions S."/>
        </authorList>
    </citation>
    <scope>NUCLEOTIDE SEQUENCE [LARGE SCALE GENOMIC DNA]</scope>
    <source>
        <strain evidence="6">CGMCC 4.6609</strain>
    </source>
</reference>
<name>A0A1H0SKX0_9PSEU</name>
<dbReference type="InterPro" id="IPR009057">
    <property type="entry name" value="Homeodomain-like_sf"/>
</dbReference>
<accession>A0A1H0SKX0</accession>
<protein>
    <submittedName>
        <fullName evidence="5">AraC-type DNA-binding protein</fullName>
    </submittedName>
</protein>
<dbReference type="PANTHER" id="PTHR46796">
    <property type="entry name" value="HTH-TYPE TRANSCRIPTIONAL ACTIVATOR RHAS-RELATED"/>
    <property type="match status" value="1"/>
</dbReference>
<keyword evidence="3" id="KW-0804">Transcription</keyword>
<sequence length="314" mass="34734">MPLDTHGHPVIDITVPYYHDKANHLLAEQWLAQAGDLVPIPPFALPRLDRRSYSVRIRRAAVLDVVIENQYSDATLGSTGGSHGHIADRVVTHFTLRGSWRFRTEREDIPVGPGRLCVRKNDLPWDFEVEHGTHAIMLSLPIRELRLPARTTALGADMSSPPARLLLAHVRTCLELGGSDAATTRNATIELFQGLVDGQVGDDPQLHPALVRAAKGLIETRLLVDPGLSPKTIAAALNVSLRTLHRAFSGEQISVMGYVRERRLERARSELMSTTWTVSEIAARWNFADSSHFTKAFKRTFGVNPARQGASRGE</sequence>
<evidence type="ECO:0000256" key="1">
    <source>
        <dbReference type="ARBA" id="ARBA00023015"/>
    </source>
</evidence>
<dbReference type="RefSeq" id="WP_090099432.1">
    <property type="nucleotide sequence ID" value="NZ_FNIX01000008.1"/>
</dbReference>
<evidence type="ECO:0000313" key="5">
    <source>
        <dbReference type="EMBL" id="SDP42393.1"/>
    </source>
</evidence>
<proteinExistence type="predicted"/>
<dbReference type="Gene3D" id="1.10.10.60">
    <property type="entry name" value="Homeodomain-like"/>
    <property type="match status" value="1"/>
</dbReference>
<dbReference type="PROSITE" id="PS00041">
    <property type="entry name" value="HTH_ARAC_FAMILY_1"/>
    <property type="match status" value="1"/>
</dbReference>
<dbReference type="InterPro" id="IPR018062">
    <property type="entry name" value="HTH_AraC-typ_CS"/>
</dbReference>
<evidence type="ECO:0000256" key="2">
    <source>
        <dbReference type="ARBA" id="ARBA00023125"/>
    </source>
</evidence>
<gene>
    <name evidence="5" type="ORF">SAMN05421507_108131</name>
</gene>
<dbReference type="OrthoDB" id="9799345at2"/>
<feature type="domain" description="HTH araC/xylS-type" evidence="4">
    <location>
        <begin position="212"/>
        <end position="311"/>
    </location>
</feature>
<organism evidence="5 6">
    <name type="scientific">Lentzea jiangxiensis</name>
    <dbReference type="NCBI Taxonomy" id="641025"/>
    <lineage>
        <taxon>Bacteria</taxon>
        <taxon>Bacillati</taxon>
        <taxon>Actinomycetota</taxon>
        <taxon>Actinomycetes</taxon>
        <taxon>Pseudonocardiales</taxon>
        <taxon>Pseudonocardiaceae</taxon>
        <taxon>Lentzea</taxon>
    </lineage>
</organism>
<dbReference type="AlphaFoldDB" id="A0A1H0SKX0"/>
<dbReference type="SMART" id="SM00342">
    <property type="entry name" value="HTH_ARAC"/>
    <property type="match status" value="1"/>
</dbReference>
<dbReference type="PANTHER" id="PTHR46796:SF6">
    <property type="entry name" value="ARAC SUBFAMILY"/>
    <property type="match status" value="1"/>
</dbReference>
<evidence type="ECO:0000256" key="3">
    <source>
        <dbReference type="ARBA" id="ARBA00023163"/>
    </source>
</evidence>
<evidence type="ECO:0000313" key="6">
    <source>
        <dbReference type="Proteomes" id="UP000199691"/>
    </source>
</evidence>
<dbReference type="EMBL" id="FNIX01000008">
    <property type="protein sequence ID" value="SDP42393.1"/>
    <property type="molecule type" value="Genomic_DNA"/>
</dbReference>
<dbReference type="Proteomes" id="UP000199691">
    <property type="component" value="Unassembled WGS sequence"/>
</dbReference>
<dbReference type="Pfam" id="PF14525">
    <property type="entry name" value="AraC_binding_2"/>
    <property type="match status" value="1"/>
</dbReference>
<keyword evidence="1" id="KW-0805">Transcription regulation</keyword>
<keyword evidence="2 5" id="KW-0238">DNA-binding</keyword>
<dbReference type="InterPro" id="IPR018060">
    <property type="entry name" value="HTH_AraC"/>
</dbReference>
<dbReference type="SUPFAM" id="SSF46689">
    <property type="entry name" value="Homeodomain-like"/>
    <property type="match status" value="1"/>
</dbReference>
<dbReference type="InterPro" id="IPR035418">
    <property type="entry name" value="AraC-bd_2"/>
</dbReference>
<dbReference type="STRING" id="641025.SAMN05421507_108131"/>
<dbReference type="GO" id="GO:0003700">
    <property type="term" value="F:DNA-binding transcription factor activity"/>
    <property type="evidence" value="ECO:0007669"/>
    <property type="project" value="InterPro"/>
</dbReference>
<evidence type="ECO:0000259" key="4">
    <source>
        <dbReference type="PROSITE" id="PS01124"/>
    </source>
</evidence>
<dbReference type="InterPro" id="IPR050204">
    <property type="entry name" value="AraC_XylS_family_regulators"/>
</dbReference>
<dbReference type="Pfam" id="PF12833">
    <property type="entry name" value="HTH_18"/>
    <property type="match status" value="1"/>
</dbReference>
<dbReference type="GO" id="GO:0043565">
    <property type="term" value="F:sequence-specific DNA binding"/>
    <property type="evidence" value="ECO:0007669"/>
    <property type="project" value="InterPro"/>
</dbReference>
<keyword evidence="6" id="KW-1185">Reference proteome</keyword>